<name>A0A9Q1J917_SYNKA</name>
<dbReference type="PROSITE" id="PS51257">
    <property type="entry name" value="PROKAR_LIPOPROTEIN"/>
    <property type="match status" value="1"/>
</dbReference>
<evidence type="ECO:0000313" key="2">
    <source>
        <dbReference type="Proteomes" id="UP001152622"/>
    </source>
</evidence>
<dbReference type="EMBL" id="JAINUF010000002">
    <property type="protein sequence ID" value="KAJ8373770.1"/>
    <property type="molecule type" value="Genomic_DNA"/>
</dbReference>
<reference evidence="1" key="1">
    <citation type="journal article" date="2023" name="Science">
        <title>Genome structures resolve the early diversification of teleost fishes.</title>
        <authorList>
            <person name="Parey E."/>
            <person name="Louis A."/>
            <person name="Montfort J."/>
            <person name="Bouchez O."/>
            <person name="Roques C."/>
            <person name="Iampietro C."/>
            <person name="Lluch J."/>
            <person name="Castinel A."/>
            <person name="Donnadieu C."/>
            <person name="Desvignes T."/>
            <person name="Floi Bucao C."/>
            <person name="Jouanno E."/>
            <person name="Wen M."/>
            <person name="Mejri S."/>
            <person name="Dirks R."/>
            <person name="Jansen H."/>
            <person name="Henkel C."/>
            <person name="Chen W.J."/>
            <person name="Zahm M."/>
            <person name="Cabau C."/>
            <person name="Klopp C."/>
            <person name="Thompson A.W."/>
            <person name="Robinson-Rechavi M."/>
            <person name="Braasch I."/>
            <person name="Lecointre G."/>
            <person name="Bobe J."/>
            <person name="Postlethwait J.H."/>
            <person name="Berthelot C."/>
            <person name="Roest Crollius H."/>
            <person name="Guiguen Y."/>
        </authorList>
    </citation>
    <scope>NUCLEOTIDE SEQUENCE</scope>
    <source>
        <strain evidence="1">WJC10195</strain>
    </source>
</reference>
<sequence>MDAVRSEPGANLISVTFSCRSRDEAPDERTLSYPEDRLTKGLSKTYSRITVCKPQTTPPWVLHGSQHHGRPTNLTEGWRLCISVPEPHSTELHKPARTPT</sequence>
<keyword evidence="2" id="KW-1185">Reference proteome</keyword>
<proteinExistence type="predicted"/>
<accession>A0A9Q1J917</accession>
<protein>
    <submittedName>
        <fullName evidence="1">Uncharacterized protein</fullName>
    </submittedName>
</protein>
<gene>
    <name evidence="1" type="ORF">SKAU_G00043500</name>
</gene>
<comment type="caution">
    <text evidence="1">The sequence shown here is derived from an EMBL/GenBank/DDBJ whole genome shotgun (WGS) entry which is preliminary data.</text>
</comment>
<organism evidence="1 2">
    <name type="scientific">Synaphobranchus kaupii</name>
    <name type="common">Kaup's arrowtooth eel</name>
    <dbReference type="NCBI Taxonomy" id="118154"/>
    <lineage>
        <taxon>Eukaryota</taxon>
        <taxon>Metazoa</taxon>
        <taxon>Chordata</taxon>
        <taxon>Craniata</taxon>
        <taxon>Vertebrata</taxon>
        <taxon>Euteleostomi</taxon>
        <taxon>Actinopterygii</taxon>
        <taxon>Neopterygii</taxon>
        <taxon>Teleostei</taxon>
        <taxon>Anguilliformes</taxon>
        <taxon>Synaphobranchidae</taxon>
        <taxon>Synaphobranchus</taxon>
    </lineage>
</organism>
<dbReference type="AlphaFoldDB" id="A0A9Q1J917"/>
<dbReference type="Proteomes" id="UP001152622">
    <property type="component" value="Chromosome 2"/>
</dbReference>
<evidence type="ECO:0000313" key="1">
    <source>
        <dbReference type="EMBL" id="KAJ8373770.1"/>
    </source>
</evidence>